<dbReference type="Proteomes" id="UP000606786">
    <property type="component" value="Unassembled WGS sequence"/>
</dbReference>
<evidence type="ECO:0000313" key="3">
    <source>
        <dbReference type="Proteomes" id="UP000606786"/>
    </source>
</evidence>
<reference evidence="2" key="1">
    <citation type="submission" date="2020-11" db="EMBL/GenBank/DDBJ databases">
        <authorList>
            <person name="Whitehead M."/>
        </authorList>
    </citation>
    <scope>NUCLEOTIDE SEQUENCE</scope>
    <source>
        <strain evidence="2">EGII</strain>
    </source>
</reference>
<sequence>MKHLQFRRSLTSSAIIMLMVKCLNGKIFITVLSILQKKSKGVFYGVFDVSFIQRDQAELPICLPVCGRRQTRNQPGNQRLDSSLVPNQFSTDFFNDILIPVPQPFSEKHELSNQTDSSAKRSPKKKYNCHDSANGFEETPARISGEKSFDCKTLIGGKILFIMSGTLSVRRCLEFRKEPTPCHRRLSQPSNEMLHLRKPIAPAKPTHGKPMPLPQCLDQEQTHWNSFFLLF</sequence>
<protein>
    <submittedName>
        <fullName evidence="2">(Mediterranean fruit fly) hypothetical protein</fullName>
    </submittedName>
</protein>
<gene>
    <name evidence="2" type="ORF">CCAP1982_LOCUS13897</name>
</gene>
<dbReference type="EMBL" id="CAJHJT010000034">
    <property type="protein sequence ID" value="CAD7005537.1"/>
    <property type="molecule type" value="Genomic_DNA"/>
</dbReference>
<evidence type="ECO:0000313" key="2">
    <source>
        <dbReference type="EMBL" id="CAD7005537.1"/>
    </source>
</evidence>
<name>A0A811V6R8_CERCA</name>
<comment type="caution">
    <text evidence="2">The sequence shown here is derived from an EMBL/GenBank/DDBJ whole genome shotgun (WGS) entry which is preliminary data.</text>
</comment>
<keyword evidence="3" id="KW-1185">Reference proteome</keyword>
<dbReference type="AlphaFoldDB" id="A0A811V6R8"/>
<organism evidence="2 3">
    <name type="scientific">Ceratitis capitata</name>
    <name type="common">Mediterranean fruit fly</name>
    <name type="synonym">Tephritis capitata</name>
    <dbReference type="NCBI Taxonomy" id="7213"/>
    <lineage>
        <taxon>Eukaryota</taxon>
        <taxon>Metazoa</taxon>
        <taxon>Ecdysozoa</taxon>
        <taxon>Arthropoda</taxon>
        <taxon>Hexapoda</taxon>
        <taxon>Insecta</taxon>
        <taxon>Pterygota</taxon>
        <taxon>Neoptera</taxon>
        <taxon>Endopterygota</taxon>
        <taxon>Diptera</taxon>
        <taxon>Brachycera</taxon>
        <taxon>Muscomorpha</taxon>
        <taxon>Tephritoidea</taxon>
        <taxon>Tephritidae</taxon>
        <taxon>Ceratitis</taxon>
        <taxon>Ceratitis</taxon>
    </lineage>
</organism>
<proteinExistence type="predicted"/>
<feature type="region of interest" description="Disordered" evidence="1">
    <location>
        <begin position="107"/>
        <end position="133"/>
    </location>
</feature>
<evidence type="ECO:0000256" key="1">
    <source>
        <dbReference type="SAM" id="MobiDB-lite"/>
    </source>
</evidence>
<accession>A0A811V6R8</accession>